<comment type="subcellular location">
    <subcellularLocation>
        <location evidence="1">Mitochondrion outer membrane</location>
        <topology evidence="1">Multi-pass membrane protein</topology>
    </subcellularLocation>
</comment>
<dbReference type="PANTHER" id="PTHR21346:SF0">
    <property type="entry name" value="RE45833P"/>
    <property type="match status" value="1"/>
</dbReference>
<proteinExistence type="inferred from homology"/>
<keyword evidence="3" id="KW-0812">Transmembrane</keyword>
<dbReference type="EMBL" id="JABSTV010001249">
    <property type="protein sequence ID" value="KAH7961102.1"/>
    <property type="molecule type" value="Genomic_DNA"/>
</dbReference>
<reference evidence="7" key="2">
    <citation type="submission" date="2021-09" db="EMBL/GenBank/DDBJ databases">
        <authorList>
            <person name="Jia N."/>
            <person name="Wang J."/>
            <person name="Shi W."/>
            <person name="Du L."/>
            <person name="Sun Y."/>
            <person name="Zhan W."/>
            <person name="Jiang J."/>
            <person name="Wang Q."/>
            <person name="Zhang B."/>
            <person name="Ji P."/>
            <person name="Sakyi L.B."/>
            <person name="Cui X."/>
            <person name="Yuan T."/>
            <person name="Jiang B."/>
            <person name="Yang W."/>
            <person name="Lam T.T.-Y."/>
            <person name="Chang Q."/>
            <person name="Ding S."/>
            <person name="Wang X."/>
            <person name="Zhu J."/>
            <person name="Ruan X."/>
            <person name="Zhao L."/>
            <person name="Wei J."/>
            <person name="Que T."/>
            <person name="Du C."/>
            <person name="Cheng J."/>
            <person name="Dai P."/>
            <person name="Han X."/>
            <person name="Huang E."/>
            <person name="Gao Y."/>
            <person name="Liu J."/>
            <person name="Shao H."/>
            <person name="Ye R."/>
            <person name="Li L."/>
            <person name="Wei W."/>
            <person name="Wang X."/>
            <person name="Wang C."/>
            <person name="Huo Q."/>
            <person name="Li W."/>
            <person name="Guo W."/>
            <person name="Chen H."/>
            <person name="Chen S."/>
            <person name="Zhou L."/>
            <person name="Zhou L."/>
            <person name="Ni X."/>
            <person name="Tian J."/>
            <person name="Zhou Y."/>
            <person name="Sheng Y."/>
            <person name="Liu T."/>
            <person name="Pan Y."/>
            <person name="Xia L."/>
            <person name="Li J."/>
            <person name="Zhao F."/>
            <person name="Cao W."/>
        </authorList>
    </citation>
    <scope>NUCLEOTIDE SEQUENCE</scope>
    <source>
        <strain evidence="7">Rsan-2018</strain>
        <tissue evidence="7">Larvae</tissue>
    </source>
</reference>
<feature type="region of interest" description="Disordered" evidence="6">
    <location>
        <begin position="1"/>
        <end position="25"/>
    </location>
</feature>
<evidence type="ECO:0008006" key="9">
    <source>
        <dbReference type="Google" id="ProtNLM"/>
    </source>
</evidence>
<accession>A0A9D4PZD0</accession>
<dbReference type="PANTHER" id="PTHR21346">
    <property type="entry name" value="FUN14 DOMAIN CONTAINING"/>
    <property type="match status" value="1"/>
</dbReference>
<keyword evidence="8" id="KW-1185">Reference proteome</keyword>
<reference evidence="7" key="1">
    <citation type="journal article" date="2020" name="Cell">
        <title>Large-Scale Comparative Analyses of Tick Genomes Elucidate Their Genetic Diversity and Vector Capacities.</title>
        <authorList>
            <consortium name="Tick Genome and Microbiome Consortium (TIGMIC)"/>
            <person name="Jia N."/>
            <person name="Wang J."/>
            <person name="Shi W."/>
            <person name="Du L."/>
            <person name="Sun Y."/>
            <person name="Zhan W."/>
            <person name="Jiang J.F."/>
            <person name="Wang Q."/>
            <person name="Zhang B."/>
            <person name="Ji P."/>
            <person name="Bell-Sakyi L."/>
            <person name="Cui X.M."/>
            <person name="Yuan T.T."/>
            <person name="Jiang B.G."/>
            <person name="Yang W.F."/>
            <person name="Lam T.T."/>
            <person name="Chang Q.C."/>
            <person name="Ding S.J."/>
            <person name="Wang X.J."/>
            <person name="Zhu J.G."/>
            <person name="Ruan X.D."/>
            <person name="Zhao L."/>
            <person name="Wei J.T."/>
            <person name="Ye R.Z."/>
            <person name="Que T.C."/>
            <person name="Du C.H."/>
            <person name="Zhou Y.H."/>
            <person name="Cheng J.X."/>
            <person name="Dai P.F."/>
            <person name="Guo W.B."/>
            <person name="Han X.H."/>
            <person name="Huang E.J."/>
            <person name="Li L.F."/>
            <person name="Wei W."/>
            <person name="Gao Y.C."/>
            <person name="Liu J.Z."/>
            <person name="Shao H.Z."/>
            <person name="Wang X."/>
            <person name="Wang C.C."/>
            <person name="Yang T.C."/>
            <person name="Huo Q.B."/>
            <person name="Li W."/>
            <person name="Chen H.Y."/>
            <person name="Chen S.E."/>
            <person name="Zhou L.G."/>
            <person name="Ni X.B."/>
            <person name="Tian J.H."/>
            <person name="Sheng Y."/>
            <person name="Liu T."/>
            <person name="Pan Y.S."/>
            <person name="Xia L.Y."/>
            <person name="Li J."/>
            <person name="Zhao F."/>
            <person name="Cao W.C."/>
        </authorList>
    </citation>
    <scope>NUCLEOTIDE SEQUENCE</scope>
    <source>
        <strain evidence="7">Rsan-2018</strain>
    </source>
</reference>
<dbReference type="AlphaFoldDB" id="A0A9D4PZD0"/>
<dbReference type="InterPro" id="IPR007014">
    <property type="entry name" value="FUN14"/>
</dbReference>
<evidence type="ECO:0000313" key="7">
    <source>
        <dbReference type="EMBL" id="KAH7961102.1"/>
    </source>
</evidence>
<sequence length="181" mass="19510">MPATRDVTQHSGLCQASPPNPRAKREPNSLFALGFGLAKGFIDHFKIRLEVPPTASDFGSRGESWPMSFFKDATKASPAKQLTIGGISGWCVGFIFTKAGKVAATAIGGSLLLFQVAQHQGYVKVNWSRLNKDLQQAQNELARRTDGKLPRLLEEGQKFVKDNVFLATGFAGGFLLGVASS</sequence>
<comment type="similarity">
    <text evidence="2">Belongs to the FUN14 family.</text>
</comment>
<gene>
    <name evidence="7" type="ORF">HPB52_002469</name>
</gene>
<dbReference type="GO" id="GO:0005741">
    <property type="term" value="C:mitochondrial outer membrane"/>
    <property type="evidence" value="ECO:0007669"/>
    <property type="project" value="UniProtKB-SubCell"/>
</dbReference>
<dbReference type="Proteomes" id="UP000821837">
    <property type="component" value="Chromosome 3"/>
</dbReference>
<comment type="caution">
    <text evidence="7">The sequence shown here is derived from an EMBL/GenBank/DDBJ whole genome shotgun (WGS) entry which is preliminary data.</text>
</comment>
<dbReference type="VEuPathDB" id="VectorBase:RSAN_032315"/>
<evidence type="ECO:0000256" key="6">
    <source>
        <dbReference type="SAM" id="MobiDB-lite"/>
    </source>
</evidence>
<dbReference type="GO" id="GO:0000422">
    <property type="term" value="P:autophagy of mitochondrion"/>
    <property type="evidence" value="ECO:0007669"/>
    <property type="project" value="TreeGrafter"/>
</dbReference>
<evidence type="ECO:0000256" key="5">
    <source>
        <dbReference type="ARBA" id="ARBA00023136"/>
    </source>
</evidence>
<evidence type="ECO:0000313" key="8">
    <source>
        <dbReference type="Proteomes" id="UP000821837"/>
    </source>
</evidence>
<organism evidence="7 8">
    <name type="scientific">Rhipicephalus sanguineus</name>
    <name type="common">Brown dog tick</name>
    <name type="synonym">Ixodes sanguineus</name>
    <dbReference type="NCBI Taxonomy" id="34632"/>
    <lineage>
        <taxon>Eukaryota</taxon>
        <taxon>Metazoa</taxon>
        <taxon>Ecdysozoa</taxon>
        <taxon>Arthropoda</taxon>
        <taxon>Chelicerata</taxon>
        <taxon>Arachnida</taxon>
        <taxon>Acari</taxon>
        <taxon>Parasitiformes</taxon>
        <taxon>Ixodida</taxon>
        <taxon>Ixodoidea</taxon>
        <taxon>Ixodidae</taxon>
        <taxon>Rhipicephalinae</taxon>
        <taxon>Rhipicephalus</taxon>
        <taxon>Rhipicephalus</taxon>
    </lineage>
</organism>
<protein>
    <recommendedName>
        <fullName evidence="9">FUN14 domain-containing protein 1</fullName>
    </recommendedName>
</protein>
<keyword evidence="5" id="KW-0472">Membrane</keyword>
<evidence type="ECO:0000256" key="3">
    <source>
        <dbReference type="ARBA" id="ARBA00022692"/>
    </source>
</evidence>
<evidence type="ECO:0000256" key="4">
    <source>
        <dbReference type="ARBA" id="ARBA00022989"/>
    </source>
</evidence>
<name>A0A9D4PZD0_RHISA</name>
<dbReference type="Pfam" id="PF04930">
    <property type="entry name" value="FUN14"/>
    <property type="match status" value="1"/>
</dbReference>
<evidence type="ECO:0000256" key="2">
    <source>
        <dbReference type="ARBA" id="ARBA00009160"/>
    </source>
</evidence>
<evidence type="ECO:0000256" key="1">
    <source>
        <dbReference type="ARBA" id="ARBA00004374"/>
    </source>
</evidence>
<keyword evidence="4" id="KW-1133">Transmembrane helix</keyword>